<dbReference type="InterPro" id="IPR025158">
    <property type="entry name" value="Mg_chelat-rel_C"/>
</dbReference>
<dbReference type="InterPro" id="IPR004482">
    <property type="entry name" value="Mg_chelat-rel"/>
</dbReference>
<dbReference type="NCBIfam" id="TIGR00368">
    <property type="entry name" value="YifB family Mg chelatase-like AAA ATPase"/>
    <property type="match status" value="1"/>
</dbReference>
<dbReference type="InterPro" id="IPR045006">
    <property type="entry name" value="CHLI-like"/>
</dbReference>
<dbReference type="GO" id="GO:0005524">
    <property type="term" value="F:ATP binding"/>
    <property type="evidence" value="ECO:0007669"/>
    <property type="project" value="InterPro"/>
</dbReference>
<protein>
    <submittedName>
        <fullName evidence="3">Putative magnesium chelatase</fullName>
    </submittedName>
</protein>
<evidence type="ECO:0000259" key="2">
    <source>
        <dbReference type="SMART" id="SM00382"/>
    </source>
</evidence>
<reference evidence="3 4" key="2">
    <citation type="submission" date="2020-03" db="EMBL/GenBank/DDBJ databases">
        <authorList>
            <person name="Ichikawa N."/>
            <person name="Kimura A."/>
            <person name="Kitahashi Y."/>
            <person name="Uohara A."/>
        </authorList>
    </citation>
    <scope>NUCLEOTIDE SEQUENCE [LARGE SCALE GENOMIC DNA]</scope>
    <source>
        <strain evidence="3 4">NBRC 107702</strain>
    </source>
</reference>
<reference evidence="3 4" key="1">
    <citation type="submission" date="2020-03" db="EMBL/GenBank/DDBJ databases">
        <title>Whole genome shotgun sequence of Phytohabitans flavus NBRC 107702.</title>
        <authorList>
            <person name="Komaki H."/>
            <person name="Tamura T."/>
        </authorList>
    </citation>
    <scope>NUCLEOTIDE SEQUENCE [LARGE SCALE GENOMIC DNA]</scope>
    <source>
        <strain evidence="3 4">NBRC 107702</strain>
    </source>
</reference>
<dbReference type="Pfam" id="PF01078">
    <property type="entry name" value="Mg_chelatase"/>
    <property type="match status" value="1"/>
</dbReference>
<dbReference type="SMART" id="SM00382">
    <property type="entry name" value="AAA"/>
    <property type="match status" value="1"/>
</dbReference>
<dbReference type="InterPro" id="IPR014721">
    <property type="entry name" value="Ribsml_uS5_D2-typ_fold_subgr"/>
</dbReference>
<dbReference type="InterPro" id="IPR027417">
    <property type="entry name" value="P-loop_NTPase"/>
</dbReference>
<comment type="similarity">
    <text evidence="1">Belongs to the Mg-chelatase subunits D/I family. ComM subfamily.</text>
</comment>
<dbReference type="Gene3D" id="3.30.230.10">
    <property type="match status" value="1"/>
</dbReference>
<evidence type="ECO:0000313" key="3">
    <source>
        <dbReference type="EMBL" id="BCB82228.1"/>
    </source>
</evidence>
<organism evidence="3 4">
    <name type="scientific">Phytohabitans flavus</name>
    <dbReference type="NCBI Taxonomy" id="1076124"/>
    <lineage>
        <taxon>Bacteria</taxon>
        <taxon>Bacillati</taxon>
        <taxon>Actinomycetota</taxon>
        <taxon>Actinomycetes</taxon>
        <taxon>Micromonosporales</taxon>
        <taxon>Micromonosporaceae</taxon>
    </lineage>
</organism>
<dbReference type="Gene3D" id="3.40.50.300">
    <property type="entry name" value="P-loop containing nucleotide triphosphate hydrolases"/>
    <property type="match status" value="1"/>
</dbReference>
<proteinExistence type="inferred from homology"/>
<dbReference type="Pfam" id="PF13335">
    <property type="entry name" value="Mg_chelatase_C"/>
    <property type="match status" value="1"/>
</dbReference>
<dbReference type="Pfam" id="PF13541">
    <property type="entry name" value="ChlI"/>
    <property type="match status" value="1"/>
</dbReference>
<sequence>MSYAKVLSVGLTGVTGHLVEVEADLSPGLPAVVLSGLPDTALNEARDRVRAAIVNSGQRWPSRRITVNLLPAGMRKTGSAFDLAIAVVLLGGAGELPLAAFDEVAIFGELGLDGTVRPVRGALPMVAAAAEAGISRVVVPLGNATEAAVVPGVEVKAVDTLHRLVAFVRDGVPLLDPPEGGPEAEPEGPDLAEVAGQALGRRAIEVAAAGAHHVALLGPPGAGKTMLAERLPSILPELDDEAALAVTALHSIAGVLPPGGRLRRRPPFQAPHHTATVQALVGGGSGLARPGAVSLSHHGVLFLDEAAEFAGRALDALRQPLETGRILLRRADGATEYPARFQLVLAANPCPCAKPSGDQFCECSPQARRRYIGRISGPLLDRIDVQVTLDPLGAAELMAPESRSEPSAVVADRVLKARAAASARWSEHGWRTNADVPGAALRRPPWRLPAADLKALRMRLDHGSLSARGFDRILRLAWTIADLDGRHRPDGDDVLEATQLRTGIAP</sequence>
<accession>A0A6F8Y8B5</accession>
<name>A0A6F8Y8B5_9ACTN</name>
<keyword evidence="4" id="KW-1185">Reference proteome</keyword>
<dbReference type="PANTHER" id="PTHR32039:SF7">
    <property type="entry name" value="COMPETENCE PROTEIN COMM"/>
    <property type="match status" value="1"/>
</dbReference>
<evidence type="ECO:0000313" key="4">
    <source>
        <dbReference type="Proteomes" id="UP000502508"/>
    </source>
</evidence>
<dbReference type="PANTHER" id="PTHR32039">
    <property type="entry name" value="MAGNESIUM-CHELATASE SUBUNIT CHLI"/>
    <property type="match status" value="1"/>
</dbReference>
<gene>
    <name evidence="3" type="ORF">Pflav_086380</name>
</gene>
<dbReference type="Proteomes" id="UP000502508">
    <property type="component" value="Chromosome"/>
</dbReference>
<evidence type="ECO:0000256" key="1">
    <source>
        <dbReference type="ARBA" id="ARBA00006354"/>
    </source>
</evidence>
<dbReference type="RefSeq" id="WP_173041834.1">
    <property type="nucleotide sequence ID" value="NZ_AP022870.1"/>
</dbReference>
<dbReference type="InterPro" id="IPR003593">
    <property type="entry name" value="AAA+_ATPase"/>
</dbReference>
<dbReference type="SUPFAM" id="SSF52540">
    <property type="entry name" value="P-loop containing nucleoside triphosphate hydrolases"/>
    <property type="match status" value="1"/>
</dbReference>
<dbReference type="AlphaFoldDB" id="A0A6F8Y8B5"/>
<dbReference type="EMBL" id="AP022870">
    <property type="protein sequence ID" value="BCB82228.1"/>
    <property type="molecule type" value="Genomic_DNA"/>
</dbReference>
<dbReference type="KEGG" id="pfla:Pflav_086380"/>
<feature type="domain" description="AAA+ ATPase" evidence="2">
    <location>
        <begin position="210"/>
        <end position="393"/>
    </location>
</feature>
<dbReference type="InterPro" id="IPR020568">
    <property type="entry name" value="Ribosomal_Su5_D2-typ_SF"/>
</dbReference>
<dbReference type="InterPro" id="IPR000523">
    <property type="entry name" value="Mg_chelatse_chII-like_cat_dom"/>
</dbReference>
<dbReference type="SUPFAM" id="SSF54211">
    <property type="entry name" value="Ribosomal protein S5 domain 2-like"/>
    <property type="match status" value="1"/>
</dbReference>